<keyword evidence="5" id="KW-1185">Reference proteome</keyword>
<evidence type="ECO:0000313" key="4">
    <source>
        <dbReference type="EMBL" id="ACV62073.1"/>
    </source>
</evidence>
<dbReference type="GO" id="GO:0005829">
    <property type="term" value="C:cytosol"/>
    <property type="evidence" value="ECO:0007669"/>
    <property type="project" value="TreeGrafter"/>
</dbReference>
<dbReference type="OrthoDB" id="9786287at2"/>
<dbReference type="InterPro" id="IPR001303">
    <property type="entry name" value="Aldolase_II/adducin_N"/>
</dbReference>
<dbReference type="KEGG" id="dae:Dtox_1188"/>
<dbReference type="Gene3D" id="3.40.225.10">
    <property type="entry name" value="Class II aldolase/adducin N-terminal domain"/>
    <property type="match status" value="1"/>
</dbReference>
<dbReference type="SMART" id="SM01007">
    <property type="entry name" value="Aldolase_II"/>
    <property type="match status" value="1"/>
</dbReference>
<reference evidence="4 5" key="1">
    <citation type="journal article" date="2009" name="Stand. Genomic Sci.">
        <title>Complete genome sequence of Desulfotomaculum acetoxidans type strain (5575).</title>
        <authorList>
            <person name="Spring S."/>
            <person name="Lapidus A."/>
            <person name="Schroder M."/>
            <person name="Gleim D."/>
            <person name="Sims D."/>
            <person name="Meincke L."/>
            <person name="Glavina Del Rio T."/>
            <person name="Tice H."/>
            <person name="Copeland A."/>
            <person name="Cheng J.F."/>
            <person name="Lucas S."/>
            <person name="Chen F."/>
            <person name="Nolan M."/>
            <person name="Bruce D."/>
            <person name="Goodwin L."/>
            <person name="Pitluck S."/>
            <person name="Ivanova N."/>
            <person name="Mavromatis K."/>
            <person name="Mikhailova N."/>
            <person name="Pati A."/>
            <person name="Chen A."/>
            <person name="Palaniappan K."/>
            <person name="Land M."/>
            <person name="Hauser L."/>
            <person name="Chang Y.J."/>
            <person name="Jeffries C.D."/>
            <person name="Chain P."/>
            <person name="Saunders E."/>
            <person name="Brettin T."/>
            <person name="Detter J.C."/>
            <person name="Goker M."/>
            <person name="Bristow J."/>
            <person name="Eisen J.A."/>
            <person name="Markowitz V."/>
            <person name="Hugenholtz P."/>
            <person name="Kyrpides N.C."/>
            <person name="Klenk H.P."/>
            <person name="Han C."/>
        </authorList>
    </citation>
    <scope>NUCLEOTIDE SEQUENCE [LARGE SCALE GENOMIC DNA]</scope>
    <source>
        <strain evidence="5">ATCC 49208 / DSM 771 / VKM B-1644</strain>
    </source>
</reference>
<accession>C8W591</accession>
<keyword evidence="1" id="KW-0479">Metal-binding</keyword>
<dbReference type="Pfam" id="PF00596">
    <property type="entry name" value="Aldolase_II"/>
    <property type="match status" value="1"/>
</dbReference>
<dbReference type="AlphaFoldDB" id="C8W591"/>
<keyword evidence="2" id="KW-0456">Lyase</keyword>
<dbReference type="STRING" id="485916.Dtox_1188"/>
<evidence type="ECO:0000256" key="2">
    <source>
        <dbReference type="ARBA" id="ARBA00023239"/>
    </source>
</evidence>
<dbReference type="GO" id="GO:0016832">
    <property type="term" value="F:aldehyde-lyase activity"/>
    <property type="evidence" value="ECO:0007669"/>
    <property type="project" value="TreeGrafter"/>
</dbReference>
<evidence type="ECO:0000313" key="5">
    <source>
        <dbReference type="Proteomes" id="UP000002217"/>
    </source>
</evidence>
<dbReference type="GO" id="GO:0046872">
    <property type="term" value="F:metal ion binding"/>
    <property type="evidence" value="ECO:0007669"/>
    <property type="project" value="UniProtKB-KW"/>
</dbReference>
<gene>
    <name evidence="4" type="ordered locus">Dtox_1188</name>
</gene>
<sequence length="222" mass="24030">MSLATEEAKDNVVRVGHRMAQSRLVVGSWGNISTLVKKDKLVIITPSAVNCDNLHAHALITVDLEGNVVEGNLKPSTELKLHLAVYKSRPDVNAIVHTHSTYGCAMAVSRQALPPILEDMAQLVGGPVPVAEYAPAGTAELAENCSHALGKLNAVFLANHGVIGVGRELEEAFQVCQIVERTAKVYILSGILGTPHVLTPEDVKSHHNYYLTCYRRPTNKNK</sequence>
<feature type="domain" description="Class II aldolase/adducin N-terminal" evidence="3">
    <location>
        <begin position="10"/>
        <end position="187"/>
    </location>
</feature>
<dbReference type="RefSeq" id="WP_015756788.1">
    <property type="nucleotide sequence ID" value="NC_013216.1"/>
</dbReference>
<evidence type="ECO:0000259" key="3">
    <source>
        <dbReference type="SMART" id="SM01007"/>
    </source>
</evidence>
<dbReference type="InterPro" id="IPR036409">
    <property type="entry name" value="Aldolase_II/adducin_N_sf"/>
</dbReference>
<dbReference type="SUPFAM" id="SSF53639">
    <property type="entry name" value="AraD/HMP-PK domain-like"/>
    <property type="match status" value="1"/>
</dbReference>
<dbReference type="PANTHER" id="PTHR22789:SF0">
    <property type="entry name" value="3-OXO-TETRONATE 4-PHOSPHATE DECARBOXYLASE-RELATED"/>
    <property type="match status" value="1"/>
</dbReference>
<dbReference type="GO" id="GO:0019323">
    <property type="term" value="P:pentose catabolic process"/>
    <property type="evidence" value="ECO:0007669"/>
    <property type="project" value="TreeGrafter"/>
</dbReference>
<proteinExistence type="predicted"/>
<dbReference type="InterPro" id="IPR050197">
    <property type="entry name" value="Aldolase_class_II_sugar_metab"/>
</dbReference>
<dbReference type="HOGENOM" id="CLU_006033_3_0_9"/>
<dbReference type="Proteomes" id="UP000002217">
    <property type="component" value="Chromosome"/>
</dbReference>
<protein>
    <submittedName>
        <fullName evidence="4">Class II aldolase/adducin family protein</fullName>
    </submittedName>
</protein>
<name>C8W591_DESAS</name>
<dbReference type="eggNOG" id="COG0235">
    <property type="taxonomic scope" value="Bacteria"/>
</dbReference>
<dbReference type="EMBL" id="CP001720">
    <property type="protein sequence ID" value="ACV62073.1"/>
    <property type="molecule type" value="Genomic_DNA"/>
</dbReference>
<organism evidence="4 5">
    <name type="scientific">Desulfofarcimen acetoxidans (strain ATCC 49208 / DSM 771 / KCTC 5769 / VKM B-1644 / 5575)</name>
    <name type="common">Desulfotomaculum acetoxidans</name>
    <dbReference type="NCBI Taxonomy" id="485916"/>
    <lineage>
        <taxon>Bacteria</taxon>
        <taxon>Bacillati</taxon>
        <taxon>Bacillota</taxon>
        <taxon>Clostridia</taxon>
        <taxon>Eubacteriales</taxon>
        <taxon>Peptococcaceae</taxon>
        <taxon>Desulfofarcimen</taxon>
    </lineage>
</organism>
<evidence type="ECO:0000256" key="1">
    <source>
        <dbReference type="ARBA" id="ARBA00022723"/>
    </source>
</evidence>
<dbReference type="PANTHER" id="PTHR22789">
    <property type="entry name" value="FUCULOSE PHOSPHATE ALDOLASE"/>
    <property type="match status" value="1"/>
</dbReference>